<sequence length="84" mass="9384">MSLYRQHKNKNRPHPVNTLSYKGYTGSVAFSETDNIFFGKIEGIDSLITFKGESVSELKHSFHQAVDDYIACNKAAHVLGHTNA</sequence>
<comment type="caution">
    <text evidence="1">The sequence shown here is derived from an EMBL/GenBank/DDBJ whole genome shotgun (WGS) entry which is preliminary data.</text>
</comment>
<gene>
    <name evidence="1" type="ORF">IAB08_08840</name>
</gene>
<dbReference type="EMBL" id="JADIMZ010000131">
    <property type="protein sequence ID" value="MBO8433379.1"/>
    <property type="molecule type" value="Genomic_DNA"/>
</dbReference>
<dbReference type="AlphaFoldDB" id="A0A9D9DXX7"/>
<reference evidence="1" key="2">
    <citation type="journal article" date="2021" name="PeerJ">
        <title>Extensive microbial diversity within the chicken gut microbiome revealed by metagenomics and culture.</title>
        <authorList>
            <person name="Gilroy R."/>
            <person name="Ravi A."/>
            <person name="Getino M."/>
            <person name="Pursley I."/>
            <person name="Horton D.L."/>
            <person name="Alikhan N.F."/>
            <person name="Baker D."/>
            <person name="Gharbi K."/>
            <person name="Hall N."/>
            <person name="Watson M."/>
            <person name="Adriaenssens E.M."/>
            <person name="Foster-Nyarko E."/>
            <person name="Jarju S."/>
            <person name="Secka A."/>
            <person name="Antonio M."/>
            <person name="Oren A."/>
            <person name="Chaudhuri R.R."/>
            <person name="La Ragione R."/>
            <person name="Hildebrand F."/>
            <person name="Pallen M.J."/>
        </authorList>
    </citation>
    <scope>NUCLEOTIDE SEQUENCE</scope>
    <source>
        <strain evidence="1">2889</strain>
    </source>
</reference>
<reference evidence="1" key="1">
    <citation type="submission" date="2020-10" db="EMBL/GenBank/DDBJ databases">
        <authorList>
            <person name="Gilroy R."/>
        </authorList>
    </citation>
    <scope>NUCLEOTIDE SEQUENCE</scope>
    <source>
        <strain evidence="1">2889</strain>
    </source>
</reference>
<name>A0A9D9DXX7_9BACT</name>
<organism evidence="1 2">
    <name type="scientific">Candidatus Pullibacteroides excrementavium</name>
    <dbReference type="NCBI Taxonomy" id="2840905"/>
    <lineage>
        <taxon>Bacteria</taxon>
        <taxon>Pseudomonadati</taxon>
        <taxon>Bacteroidota</taxon>
        <taxon>Bacteroidia</taxon>
        <taxon>Bacteroidales</taxon>
        <taxon>Candidatus Pullibacteroides</taxon>
    </lineage>
</organism>
<evidence type="ECO:0000313" key="1">
    <source>
        <dbReference type="EMBL" id="MBO8433379.1"/>
    </source>
</evidence>
<dbReference type="Proteomes" id="UP000823612">
    <property type="component" value="Unassembled WGS sequence"/>
</dbReference>
<accession>A0A9D9DXX7</accession>
<evidence type="ECO:0000313" key="2">
    <source>
        <dbReference type="Proteomes" id="UP000823612"/>
    </source>
</evidence>
<proteinExistence type="predicted"/>
<protein>
    <submittedName>
        <fullName evidence="1">Antitoxin HicB</fullName>
    </submittedName>
</protein>
<dbReference type="SUPFAM" id="SSF143100">
    <property type="entry name" value="TTHA1013/TTHA0281-like"/>
    <property type="match status" value="1"/>
</dbReference>
<dbReference type="InterPro" id="IPR035069">
    <property type="entry name" value="TTHA1013/TTHA0281-like"/>
</dbReference>